<accession>A0A8J5JCK3</accession>
<dbReference type="GO" id="GO:0045944">
    <property type="term" value="P:positive regulation of transcription by RNA polymerase II"/>
    <property type="evidence" value="ECO:0007669"/>
    <property type="project" value="UniProtKB-ARBA"/>
</dbReference>
<proteinExistence type="predicted"/>
<dbReference type="PANTHER" id="PTHR19818:SF161">
    <property type="entry name" value="C2H2-TYPE DOMAIN-CONTAINING PROTEIN"/>
    <property type="match status" value="1"/>
</dbReference>
<keyword evidence="3 5" id="KW-0863">Zinc-finger</keyword>
<dbReference type="AlphaFoldDB" id="A0A8J5JCK3"/>
<dbReference type="InterPro" id="IPR013087">
    <property type="entry name" value="Znf_C2H2_type"/>
</dbReference>
<dbReference type="PROSITE" id="PS00028">
    <property type="entry name" value="ZINC_FINGER_C2H2_1"/>
    <property type="match status" value="4"/>
</dbReference>
<feature type="domain" description="C2H2-type" evidence="6">
    <location>
        <begin position="85"/>
        <end position="112"/>
    </location>
</feature>
<sequence length="298" mass="33644">MTMSLPQQVSVPSMSVAVTVSVAVPGVHVSVPALNVAGKDDQMNVYFWNKSQENQDAKPQVTGEVYEKRTPFDLHMMQHRGEKPLECDVCGKLFQYRSTLDLHRKTHFKEKVFKCDICGEEFTGKVLLRKHIKHVHTERYFAKRFAGWMGENKNTKSHGDSKPLRCDQCSLLFKDNSKFLLHQKVHRPEKNFKCEVCGMAFAKSYTLEVHQQMHPHVAPLVGTATLTEIPCQGIPTTSTGVMTLTPLYPVTHQAPVVTSETPLVQPPPVVMPGTSKLPTYVKVPMRPIVVKGKRNKQW</sequence>
<dbReference type="PANTHER" id="PTHR19818">
    <property type="entry name" value="ZINC FINGER PROTEIN ZIC AND GLI"/>
    <property type="match status" value="1"/>
</dbReference>
<evidence type="ECO:0000256" key="3">
    <source>
        <dbReference type="ARBA" id="ARBA00022771"/>
    </source>
</evidence>
<dbReference type="Proteomes" id="UP000747542">
    <property type="component" value="Unassembled WGS sequence"/>
</dbReference>
<gene>
    <name evidence="7" type="primary">Znf177-L</name>
    <name evidence="7" type="ORF">Hamer_G010606</name>
</gene>
<evidence type="ECO:0000313" key="8">
    <source>
        <dbReference type="Proteomes" id="UP000747542"/>
    </source>
</evidence>
<dbReference type="SMART" id="SM00355">
    <property type="entry name" value="ZnF_C2H2"/>
    <property type="match status" value="4"/>
</dbReference>
<evidence type="ECO:0000256" key="4">
    <source>
        <dbReference type="ARBA" id="ARBA00022833"/>
    </source>
</evidence>
<evidence type="ECO:0000313" key="7">
    <source>
        <dbReference type="EMBL" id="KAG7153310.1"/>
    </source>
</evidence>
<comment type="caution">
    <text evidence="7">The sequence shown here is derived from an EMBL/GenBank/DDBJ whole genome shotgun (WGS) entry which is preliminary data.</text>
</comment>
<feature type="domain" description="C2H2-type" evidence="6">
    <location>
        <begin position="164"/>
        <end position="191"/>
    </location>
</feature>
<dbReference type="EMBL" id="JAHLQT010047199">
    <property type="protein sequence ID" value="KAG7153310.1"/>
    <property type="molecule type" value="Genomic_DNA"/>
</dbReference>
<protein>
    <submittedName>
        <fullName evidence="7">Zinc finger protein 177-like</fullName>
    </submittedName>
</protein>
<dbReference type="SUPFAM" id="SSF57667">
    <property type="entry name" value="beta-beta-alpha zinc fingers"/>
    <property type="match status" value="2"/>
</dbReference>
<dbReference type="InterPro" id="IPR036236">
    <property type="entry name" value="Znf_C2H2_sf"/>
</dbReference>
<feature type="domain" description="C2H2-type" evidence="6">
    <location>
        <begin position="113"/>
        <end position="141"/>
    </location>
</feature>
<dbReference type="Gene3D" id="3.30.160.60">
    <property type="entry name" value="Classic Zinc Finger"/>
    <property type="match status" value="3"/>
</dbReference>
<dbReference type="FunFam" id="3.30.160.60:FF:000446">
    <property type="entry name" value="Zinc finger protein"/>
    <property type="match status" value="1"/>
</dbReference>
<evidence type="ECO:0000256" key="2">
    <source>
        <dbReference type="ARBA" id="ARBA00022737"/>
    </source>
</evidence>
<dbReference type="InterPro" id="IPR050329">
    <property type="entry name" value="GLI_C2H2-zinc-finger"/>
</dbReference>
<evidence type="ECO:0000259" key="6">
    <source>
        <dbReference type="PROSITE" id="PS50157"/>
    </source>
</evidence>
<dbReference type="GO" id="GO:0005634">
    <property type="term" value="C:nucleus"/>
    <property type="evidence" value="ECO:0007669"/>
    <property type="project" value="UniProtKB-ARBA"/>
</dbReference>
<organism evidence="7 8">
    <name type="scientific">Homarus americanus</name>
    <name type="common">American lobster</name>
    <dbReference type="NCBI Taxonomy" id="6706"/>
    <lineage>
        <taxon>Eukaryota</taxon>
        <taxon>Metazoa</taxon>
        <taxon>Ecdysozoa</taxon>
        <taxon>Arthropoda</taxon>
        <taxon>Crustacea</taxon>
        <taxon>Multicrustacea</taxon>
        <taxon>Malacostraca</taxon>
        <taxon>Eumalacostraca</taxon>
        <taxon>Eucarida</taxon>
        <taxon>Decapoda</taxon>
        <taxon>Pleocyemata</taxon>
        <taxon>Astacidea</taxon>
        <taxon>Nephropoidea</taxon>
        <taxon>Nephropidae</taxon>
        <taxon>Homarus</taxon>
    </lineage>
</organism>
<dbReference type="Pfam" id="PF00096">
    <property type="entry name" value="zf-C2H2"/>
    <property type="match status" value="3"/>
</dbReference>
<keyword evidence="4" id="KW-0862">Zinc</keyword>
<dbReference type="GO" id="GO:0000978">
    <property type="term" value="F:RNA polymerase II cis-regulatory region sequence-specific DNA binding"/>
    <property type="evidence" value="ECO:0007669"/>
    <property type="project" value="TreeGrafter"/>
</dbReference>
<reference evidence="7" key="1">
    <citation type="journal article" date="2021" name="Sci. Adv.">
        <title>The American lobster genome reveals insights on longevity, neural, and immune adaptations.</title>
        <authorList>
            <person name="Polinski J.M."/>
            <person name="Zimin A.V."/>
            <person name="Clark K.F."/>
            <person name="Kohn A.B."/>
            <person name="Sadowski N."/>
            <person name="Timp W."/>
            <person name="Ptitsyn A."/>
            <person name="Khanna P."/>
            <person name="Romanova D.Y."/>
            <person name="Williams P."/>
            <person name="Greenwood S.J."/>
            <person name="Moroz L.L."/>
            <person name="Walt D.R."/>
            <person name="Bodnar A.G."/>
        </authorList>
    </citation>
    <scope>NUCLEOTIDE SEQUENCE</scope>
    <source>
        <strain evidence="7">GMGI-L3</strain>
    </source>
</reference>
<keyword evidence="8" id="KW-1185">Reference proteome</keyword>
<dbReference type="GO" id="GO:0008270">
    <property type="term" value="F:zinc ion binding"/>
    <property type="evidence" value="ECO:0007669"/>
    <property type="project" value="UniProtKB-KW"/>
</dbReference>
<keyword evidence="1" id="KW-0479">Metal-binding</keyword>
<keyword evidence="2" id="KW-0677">Repeat</keyword>
<feature type="domain" description="C2H2-type" evidence="6">
    <location>
        <begin position="192"/>
        <end position="219"/>
    </location>
</feature>
<dbReference type="GO" id="GO:0000981">
    <property type="term" value="F:DNA-binding transcription factor activity, RNA polymerase II-specific"/>
    <property type="evidence" value="ECO:0007669"/>
    <property type="project" value="TreeGrafter"/>
</dbReference>
<dbReference type="PROSITE" id="PS50157">
    <property type="entry name" value="ZINC_FINGER_C2H2_2"/>
    <property type="match status" value="4"/>
</dbReference>
<name>A0A8J5JCK3_HOMAM</name>
<dbReference type="FunFam" id="3.30.160.60:FF:000624">
    <property type="entry name" value="zinc finger protein 697"/>
    <property type="match status" value="1"/>
</dbReference>
<evidence type="ECO:0000256" key="1">
    <source>
        <dbReference type="ARBA" id="ARBA00022723"/>
    </source>
</evidence>
<evidence type="ECO:0000256" key="5">
    <source>
        <dbReference type="PROSITE-ProRule" id="PRU00042"/>
    </source>
</evidence>